<dbReference type="Gene3D" id="2.40.30.10">
    <property type="entry name" value="Translation factors"/>
    <property type="match status" value="1"/>
</dbReference>
<proteinExistence type="predicted"/>
<dbReference type="EMBL" id="AUPL01006366">
    <property type="protein sequence ID" value="ESL05967.1"/>
    <property type="molecule type" value="Genomic_DNA"/>
</dbReference>
<comment type="caution">
    <text evidence="2">The sequence shown here is derived from an EMBL/GenBank/DDBJ whole genome shotgun (WGS) entry which is preliminary data.</text>
</comment>
<keyword evidence="3" id="KW-1185">Reference proteome</keyword>
<gene>
    <name evidence="2" type="ORF">TRSC58_06366</name>
</gene>
<dbReference type="PANTHER" id="PTHR11933">
    <property type="entry name" value="TRNA 5-METHYLAMINOMETHYL-2-THIOURIDYLATE -METHYLTRANSFERASE"/>
    <property type="match status" value="1"/>
</dbReference>
<dbReference type="AlphaFoldDB" id="A0A061IY45"/>
<feature type="domain" description="tRNA-specific 2-thiouridylase MnmA-like C-terminal" evidence="1">
    <location>
        <begin position="432"/>
        <end position="501"/>
    </location>
</feature>
<dbReference type="Pfam" id="PF20258">
    <property type="entry name" value="tRNA_Me_trans_C"/>
    <property type="match status" value="1"/>
</dbReference>
<keyword evidence="2" id="KW-0808">Transferase</keyword>
<dbReference type="PANTHER" id="PTHR11933:SF5">
    <property type="entry name" value="MITOCHONDRIAL TRNA-SPECIFIC 2-THIOURIDYLASE 1"/>
    <property type="match status" value="1"/>
</dbReference>
<dbReference type="Pfam" id="PF03054">
    <property type="entry name" value="tRNA_Me_trans"/>
    <property type="match status" value="1"/>
</dbReference>
<organism evidence="2 3">
    <name type="scientific">Trypanosoma rangeli SC58</name>
    <dbReference type="NCBI Taxonomy" id="429131"/>
    <lineage>
        <taxon>Eukaryota</taxon>
        <taxon>Discoba</taxon>
        <taxon>Euglenozoa</taxon>
        <taxon>Kinetoplastea</taxon>
        <taxon>Metakinetoplastina</taxon>
        <taxon>Trypanosomatida</taxon>
        <taxon>Trypanosomatidae</taxon>
        <taxon>Trypanosoma</taxon>
        <taxon>Herpetosoma</taxon>
    </lineage>
</organism>
<dbReference type="GO" id="GO:0016740">
    <property type="term" value="F:transferase activity"/>
    <property type="evidence" value="ECO:0007669"/>
    <property type="project" value="UniProtKB-KW"/>
</dbReference>
<dbReference type="GO" id="GO:0002143">
    <property type="term" value="P:tRNA wobble position uridine thiolation"/>
    <property type="evidence" value="ECO:0007669"/>
    <property type="project" value="TreeGrafter"/>
</dbReference>
<dbReference type="InterPro" id="IPR046885">
    <property type="entry name" value="MnmA-like_C"/>
</dbReference>
<evidence type="ECO:0000313" key="2">
    <source>
        <dbReference type="EMBL" id="ESL05967.1"/>
    </source>
</evidence>
<evidence type="ECO:0000259" key="1">
    <source>
        <dbReference type="Pfam" id="PF20258"/>
    </source>
</evidence>
<dbReference type="VEuPathDB" id="TriTrypDB:TRSC58_06366"/>
<dbReference type="OrthoDB" id="3685at2759"/>
<name>A0A061IY45_TRYRA</name>
<dbReference type="InterPro" id="IPR014729">
    <property type="entry name" value="Rossmann-like_a/b/a_fold"/>
</dbReference>
<protein>
    <submittedName>
        <fullName evidence="2">tRNA-methyl transferase</fullName>
    </submittedName>
</protein>
<evidence type="ECO:0000313" key="3">
    <source>
        <dbReference type="Proteomes" id="UP000031737"/>
    </source>
</evidence>
<dbReference type="Gene3D" id="3.40.50.620">
    <property type="entry name" value="HUPs"/>
    <property type="match status" value="1"/>
</dbReference>
<reference evidence="2 3" key="1">
    <citation type="submission" date="2013-07" db="EMBL/GenBank/DDBJ databases">
        <authorList>
            <person name="Stoco P.H."/>
            <person name="Wagner G."/>
            <person name="Gerber A."/>
            <person name="Zaha A."/>
            <person name="Thompson C."/>
            <person name="Bartholomeu D.C."/>
            <person name="Luckemeyer D.D."/>
            <person name="Bahia D."/>
            <person name="Loreto E."/>
            <person name="Prestes E.B."/>
            <person name="Lima F.M."/>
            <person name="Rodrigues-Luiz G."/>
            <person name="Vallejo G.A."/>
            <person name="Filho J.F."/>
            <person name="Monteiro K.M."/>
            <person name="Tyler K.M."/>
            <person name="de Almeida L.G."/>
            <person name="Ortiz M.F."/>
            <person name="Siervo M.A."/>
            <person name="de Moraes M.H."/>
            <person name="Cunha O.L."/>
            <person name="Mendonca-Neto R."/>
            <person name="Silva R."/>
            <person name="Teixeira S.M."/>
            <person name="Murta S.M."/>
            <person name="Sincero T.C."/>
            <person name="Mendes T.A."/>
            <person name="Urmenyi T.P."/>
            <person name="Silva V.G."/>
            <person name="da Rocha W.D."/>
            <person name="Andersson B."/>
            <person name="Romanha A.J."/>
            <person name="Steindel M."/>
            <person name="de Vasconcelos A.T."/>
            <person name="Grisard E.C."/>
        </authorList>
    </citation>
    <scope>NUCLEOTIDE SEQUENCE [LARGE SCALE GENOMIC DNA]</scope>
    <source>
        <strain evidence="2 3">SC58</strain>
    </source>
</reference>
<dbReference type="SUPFAM" id="SSF52402">
    <property type="entry name" value="Adenine nucleotide alpha hydrolases-like"/>
    <property type="match status" value="1"/>
</dbReference>
<accession>A0A061IY45</accession>
<sequence>MSITAVRVATALSGGVDSAVAALFLRRCVPCWCDVEALWRTERPLELCEVIEALEQQRPWSEVVAFAPATAGATHDPAAAVHYFPLFMRNWEDVSESDSVGRRWCEAAQQDYHDATDIARLLGLLRHGEMLPLHNYSACYVEKCFQPMLSAYARGETLNVDVLCNEEVKFQALLDSLLTTGRADYLATGHYARTVSVPRLRGNSETPAALRVVARPFSARNDLNDQTVFLSRLSARQTRRAIFPLGHVFARKLDVRAVAEHFGMKQVSAKKTSTGLCFVGEHYRKVGRGNGGSCAGGFRSFLEEYIAVDNTTLQGLTAAGRQTAFINAETRDVVKASELALQGEGGGSLLPAYCLTLGQLIRGKGEGGKSARYYVQRKELFSSGEVENHEASYNDAWGYARYLRTVWLVDRWDHPLLYATLAELRDVALSLHPRWLERQAVNLQLRCRCCARHQEPLRPAELCFSWSEVREANGCVCVSRATVLFEDPVRALTPGQAVVAYVSLATEGAEDAAGWFVAASGWIA</sequence>
<dbReference type="Proteomes" id="UP000031737">
    <property type="component" value="Unassembled WGS sequence"/>
</dbReference>